<accession>A0A7K3RZ52</accession>
<protein>
    <submittedName>
        <fullName evidence="1">Uncharacterized protein</fullName>
    </submittedName>
</protein>
<proteinExistence type="predicted"/>
<evidence type="ECO:0000313" key="2">
    <source>
        <dbReference type="Proteomes" id="UP000469670"/>
    </source>
</evidence>
<comment type="caution">
    <text evidence="1">The sequence shown here is derived from an EMBL/GenBank/DDBJ whole genome shotgun (WGS) entry which is preliminary data.</text>
</comment>
<organism evidence="1 2">
    <name type="scientific">Streptomyces parvus</name>
    <dbReference type="NCBI Taxonomy" id="66428"/>
    <lineage>
        <taxon>Bacteria</taxon>
        <taxon>Bacillati</taxon>
        <taxon>Actinomycetota</taxon>
        <taxon>Actinomycetes</taxon>
        <taxon>Kitasatosporales</taxon>
        <taxon>Streptomycetaceae</taxon>
        <taxon>Streptomyces</taxon>
    </lineage>
</organism>
<dbReference type="EMBL" id="JAAGMP010000895">
    <property type="protein sequence ID" value="NEC20514.1"/>
    <property type="molecule type" value="Genomic_DNA"/>
</dbReference>
<sequence>MSTELDPRWEWIHVPDAWNLNQWIKGECNHLTPEPVHAHPTGELVAHLCPDCNTQLPAEWQP</sequence>
<dbReference type="RefSeq" id="WP_164204270.1">
    <property type="nucleotide sequence ID" value="NZ_JAAGMP010000895.1"/>
</dbReference>
<name>A0A7K3RZ52_9ACTN</name>
<dbReference type="Proteomes" id="UP000469670">
    <property type="component" value="Unassembled WGS sequence"/>
</dbReference>
<gene>
    <name evidence="1" type="ORF">G3I50_20020</name>
</gene>
<dbReference type="AlphaFoldDB" id="A0A7K3RZ52"/>
<reference evidence="1 2" key="1">
    <citation type="submission" date="2020-01" db="EMBL/GenBank/DDBJ databases">
        <title>Insect and environment-associated Actinomycetes.</title>
        <authorList>
            <person name="Currrie C."/>
            <person name="Chevrette M."/>
            <person name="Carlson C."/>
            <person name="Stubbendieck R."/>
            <person name="Wendt-Pienkowski E."/>
        </authorList>
    </citation>
    <scope>NUCLEOTIDE SEQUENCE [LARGE SCALE GENOMIC DNA]</scope>
    <source>
        <strain evidence="1 2">SID7590</strain>
    </source>
</reference>
<evidence type="ECO:0000313" key="1">
    <source>
        <dbReference type="EMBL" id="NEC20514.1"/>
    </source>
</evidence>